<comment type="similarity">
    <text evidence="1">Belongs to the class-II aminoacyl-tRNA synthetase family. Type-1 seryl-tRNA synthetase subfamily.</text>
</comment>
<dbReference type="Pfam" id="PF00587">
    <property type="entry name" value="tRNA-synt_2b"/>
    <property type="match status" value="1"/>
</dbReference>
<keyword evidence="4" id="KW-0547">Nucleotide-binding</keyword>
<dbReference type="AlphaFoldDB" id="A0A7R9E7Y7"/>
<dbReference type="FunFam" id="3.30.930.10:FF:000078">
    <property type="entry name" value="Seryl-tRNA synthetase"/>
    <property type="match status" value="1"/>
</dbReference>
<name>A0A7R9E7Y7_9NEOP</name>
<evidence type="ECO:0000256" key="5">
    <source>
        <dbReference type="ARBA" id="ARBA00022840"/>
    </source>
</evidence>
<dbReference type="PROSITE" id="PS50862">
    <property type="entry name" value="AA_TRNA_LIGASE_II"/>
    <property type="match status" value="1"/>
</dbReference>
<dbReference type="PANTHER" id="PTHR11778">
    <property type="entry name" value="SERYL-TRNA SYNTHETASE"/>
    <property type="match status" value="1"/>
</dbReference>
<feature type="region of interest" description="Disordered" evidence="8">
    <location>
        <begin position="1"/>
        <end position="63"/>
    </location>
</feature>
<feature type="compositionally biased region" description="Basic and acidic residues" evidence="8">
    <location>
        <begin position="52"/>
        <end position="63"/>
    </location>
</feature>
<evidence type="ECO:0000256" key="1">
    <source>
        <dbReference type="ARBA" id="ARBA00010728"/>
    </source>
</evidence>
<dbReference type="EMBL" id="OB793653">
    <property type="protein sequence ID" value="CAD7428173.1"/>
    <property type="molecule type" value="Genomic_DNA"/>
</dbReference>
<evidence type="ECO:0000256" key="4">
    <source>
        <dbReference type="ARBA" id="ARBA00022741"/>
    </source>
</evidence>
<keyword evidence="6" id="KW-0030">Aminoacyl-tRNA synthetase</keyword>
<feature type="region of interest" description="Disordered" evidence="8">
    <location>
        <begin position="72"/>
        <end position="91"/>
    </location>
</feature>
<feature type="domain" description="Aminoacyl-transfer RNA synthetases class-II family profile" evidence="9">
    <location>
        <begin position="289"/>
        <end position="519"/>
    </location>
</feature>
<dbReference type="InterPro" id="IPR002317">
    <property type="entry name" value="Ser-tRNA-ligase_type_1"/>
</dbReference>
<accession>A0A7R9E7Y7</accession>
<gene>
    <name evidence="10" type="ORF">TMSB3V08_LOCUS4986</name>
</gene>
<evidence type="ECO:0000256" key="2">
    <source>
        <dbReference type="ARBA" id="ARBA00012840"/>
    </source>
</evidence>
<evidence type="ECO:0000256" key="7">
    <source>
        <dbReference type="ARBA" id="ARBA00031113"/>
    </source>
</evidence>
<dbReference type="GO" id="GO:0006434">
    <property type="term" value="P:seryl-tRNA aminoacylation"/>
    <property type="evidence" value="ECO:0007669"/>
    <property type="project" value="InterPro"/>
</dbReference>
<dbReference type="GO" id="GO:0005524">
    <property type="term" value="F:ATP binding"/>
    <property type="evidence" value="ECO:0007669"/>
    <property type="project" value="UniProtKB-KW"/>
</dbReference>
<evidence type="ECO:0000259" key="9">
    <source>
        <dbReference type="PROSITE" id="PS50862"/>
    </source>
</evidence>
<keyword evidence="3" id="KW-0436">Ligase</keyword>
<dbReference type="Gene3D" id="3.30.930.10">
    <property type="entry name" value="Bira Bifunctional Protein, Domain 2"/>
    <property type="match status" value="1"/>
</dbReference>
<evidence type="ECO:0000256" key="6">
    <source>
        <dbReference type="ARBA" id="ARBA00023146"/>
    </source>
</evidence>
<protein>
    <recommendedName>
        <fullName evidence="2">serine--tRNA ligase</fullName>
        <ecNumber evidence="2">6.1.1.11</ecNumber>
    </recommendedName>
    <alternativeName>
        <fullName evidence="7">Seryl-tRNA synthetase</fullName>
    </alternativeName>
</protein>
<organism evidence="10">
    <name type="scientific">Timema monikensis</name>
    <dbReference type="NCBI Taxonomy" id="170555"/>
    <lineage>
        <taxon>Eukaryota</taxon>
        <taxon>Metazoa</taxon>
        <taxon>Ecdysozoa</taxon>
        <taxon>Arthropoda</taxon>
        <taxon>Hexapoda</taxon>
        <taxon>Insecta</taxon>
        <taxon>Pterygota</taxon>
        <taxon>Neoptera</taxon>
        <taxon>Polyneoptera</taxon>
        <taxon>Phasmatodea</taxon>
        <taxon>Timematodea</taxon>
        <taxon>Timematoidea</taxon>
        <taxon>Timematidae</taxon>
        <taxon>Timema</taxon>
    </lineage>
</organism>
<dbReference type="SUPFAM" id="SSF55681">
    <property type="entry name" value="Class II aaRS and biotin synthetases"/>
    <property type="match status" value="1"/>
</dbReference>
<evidence type="ECO:0000256" key="8">
    <source>
        <dbReference type="SAM" id="MobiDB-lite"/>
    </source>
</evidence>
<proteinExistence type="inferred from homology"/>
<evidence type="ECO:0000256" key="3">
    <source>
        <dbReference type="ARBA" id="ARBA00022598"/>
    </source>
</evidence>
<dbReference type="EC" id="6.1.1.11" evidence="2"/>
<dbReference type="InterPro" id="IPR045864">
    <property type="entry name" value="aa-tRNA-synth_II/BPL/LPL"/>
</dbReference>
<dbReference type="PRINTS" id="PR00981">
    <property type="entry name" value="TRNASYNTHSER"/>
</dbReference>
<dbReference type="InterPro" id="IPR002314">
    <property type="entry name" value="aa-tRNA-synt_IIb"/>
</dbReference>
<evidence type="ECO:0000313" key="10">
    <source>
        <dbReference type="EMBL" id="CAD7428173.1"/>
    </source>
</evidence>
<reference evidence="10" key="1">
    <citation type="submission" date="2020-11" db="EMBL/GenBank/DDBJ databases">
        <authorList>
            <person name="Tran Van P."/>
        </authorList>
    </citation>
    <scope>NUCLEOTIDE SEQUENCE</scope>
</reference>
<dbReference type="GO" id="GO:0004828">
    <property type="term" value="F:serine-tRNA ligase activity"/>
    <property type="evidence" value="ECO:0007669"/>
    <property type="project" value="UniProtKB-EC"/>
</dbReference>
<sequence length="553" mass="62607">MGDQRGQKRPPHGQDQVQVAGMMSRVIGQQDHRWWTVNADESDGVRGTQQPHGDRLQGQEPRDSRLVVLEARPNRQGHATPPPVTTSVHPVDGEARNLEDGVRSEPRLRQKRHVDIHVGHHLEKLGNPNDMRFTIPEKEFDLVNQIKSDTLQRSNIWLLFCVYTTYSKGGRAKALRRRMQPQHGFTASSAPPLHGYLRQYSTQPFENEAKKIPNRSHPTLRDYGETPKIVCTKGSKKAFPFSPREFEDIAKNLNLLRTDNLGNLTGHRSYYFIGELSQMERALVNFSIQTLLQRNFHLVSVPDILPGKVVESCGMSTDGDRTQVYKLDPELHGPDLCLSGTSEMALAACMINKKFLASQLPLKLAAVSRCFRAETSSIAEQRGIFRVHQFTKVEMFGVTSRESSEELLEEFRQIQEHNFSSLGLHFQTLDMPLYELGAPAYRKYDVEAWMPGRALFGEISSCSNCTDYQSRRLNIKYSPSSSADLVHAHTVNGTACAVPRMLIALFETYQESDGTVTIPQILQPYMKGKTKIAKQDKIPKMKLLKSKHFKNKS</sequence>
<keyword evidence="5" id="KW-0067">ATP-binding</keyword>
<dbReference type="InterPro" id="IPR006195">
    <property type="entry name" value="aa-tRNA-synth_II"/>
</dbReference>